<keyword evidence="1" id="KW-0812">Transmembrane</keyword>
<protein>
    <submittedName>
        <fullName evidence="2">Uncharacterized protein</fullName>
    </submittedName>
</protein>
<gene>
    <name evidence="2" type="ORF">Tco_0909233</name>
</gene>
<evidence type="ECO:0000313" key="2">
    <source>
        <dbReference type="EMBL" id="GJT28958.1"/>
    </source>
</evidence>
<dbReference type="EMBL" id="BQNB010014502">
    <property type="protein sequence ID" value="GJT28958.1"/>
    <property type="molecule type" value="Genomic_DNA"/>
</dbReference>
<evidence type="ECO:0000313" key="3">
    <source>
        <dbReference type="Proteomes" id="UP001151760"/>
    </source>
</evidence>
<comment type="caution">
    <text evidence="2">The sequence shown here is derived from an EMBL/GenBank/DDBJ whole genome shotgun (WGS) entry which is preliminary data.</text>
</comment>
<keyword evidence="1" id="KW-0472">Membrane</keyword>
<keyword evidence="3" id="KW-1185">Reference proteome</keyword>
<name>A0ABQ5CPY6_9ASTR</name>
<reference evidence="2" key="1">
    <citation type="journal article" date="2022" name="Int. J. Mol. Sci.">
        <title>Draft Genome of Tanacetum Coccineum: Genomic Comparison of Closely Related Tanacetum-Family Plants.</title>
        <authorList>
            <person name="Yamashiro T."/>
            <person name="Shiraishi A."/>
            <person name="Nakayama K."/>
            <person name="Satake H."/>
        </authorList>
    </citation>
    <scope>NUCLEOTIDE SEQUENCE</scope>
</reference>
<organism evidence="2 3">
    <name type="scientific">Tanacetum coccineum</name>
    <dbReference type="NCBI Taxonomy" id="301880"/>
    <lineage>
        <taxon>Eukaryota</taxon>
        <taxon>Viridiplantae</taxon>
        <taxon>Streptophyta</taxon>
        <taxon>Embryophyta</taxon>
        <taxon>Tracheophyta</taxon>
        <taxon>Spermatophyta</taxon>
        <taxon>Magnoliopsida</taxon>
        <taxon>eudicotyledons</taxon>
        <taxon>Gunneridae</taxon>
        <taxon>Pentapetalae</taxon>
        <taxon>asterids</taxon>
        <taxon>campanulids</taxon>
        <taxon>Asterales</taxon>
        <taxon>Asteraceae</taxon>
        <taxon>Asteroideae</taxon>
        <taxon>Anthemideae</taxon>
        <taxon>Anthemidinae</taxon>
        <taxon>Tanacetum</taxon>
    </lineage>
</organism>
<sequence length="96" mass="10374">MLAIPHLSQVSSMAEIDSKEAQKYTSMAGIRALKSLTKETQERRAEDLALSINRRLFHAVSIKGFLLVALFLLLVVVPAGSIVPAASSSIVPPFLI</sequence>
<dbReference type="Proteomes" id="UP001151760">
    <property type="component" value="Unassembled WGS sequence"/>
</dbReference>
<accession>A0ABQ5CPY6</accession>
<proteinExistence type="predicted"/>
<feature type="transmembrane region" description="Helical" evidence="1">
    <location>
        <begin position="64"/>
        <end position="86"/>
    </location>
</feature>
<evidence type="ECO:0000256" key="1">
    <source>
        <dbReference type="SAM" id="Phobius"/>
    </source>
</evidence>
<keyword evidence="1" id="KW-1133">Transmembrane helix</keyword>
<reference evidence="2" key="2">
    <citation type="submission" date="2022-01" db="EMBL/GenBank/DDBJ databases">
        <authorList>
            <person name="Yamashiro T."/>
            <person name="Shiraishi A."/>
            <person name="Satake H."/>
            <person name="Nakayama K."/>
        </authorList>
    </citation>
    <scope>NUCLEOTIDE SEQUENCE</scope>
</reference>